<reference evidence="1" key="1">
    <citation type="submission" date="2017-05" db="UniProtKB">
        <authorList>
            <consortium name="EnsemblMetazoa"/>
        </authorList>
    </citation>
    <scope>IDENTIFICATION</scope>
</reference>
<dbReference type="EnsemblMetazoa" id="Aqu2.1.11716_001">
    <property type="protein sequence ID" value="Aqu2.1.11716_001"/>
    <property type="gene ID" value="Aqu2.1.11716"/>
</dbReference>
<dbReference type="InParanoid" id="A0A1X7TAY5"/>
<organism evidence="1">
    <name type="scientific">Amphimedon queenslandica</name>
    <name type="common">Sponge</name>
    <dbReference type="NCBI Taxonomy" id="400682"/>
    <lineage>
        <taxon>Eukaryota</taxon>
        <taxon>Metazoa</taxon>
        <taxon>Porifera</taxon>
        <taxon>Demospongiae</taxon>
        <taxon>Heteroscleromorpha</taxon>
        <taxon>Haplosclerida</taxon>
        <taxon>Niphatidae</taxon>
        <taxon>Amphimedon</taxon>
    </lineage>
</organism>
<proteinExistence type="predicted"/>
<protein>
    <submittedName>
        <fullName evidence="1">Uncharacterized protein</fullName>
    </submittedName>
</protein>
<name>A0A1X7TAY5_AMPQE</name>
<dbReference type="AlphaFoldDB" id="A0A1X7TAY5"/>
<accession>A0A1X7TAY5</accession>
<evidence type="ECO:0000313" key="1">
    <source>
        <dbReference type="EnsemblMetazoa" id="Aqu2.1.11716_001"/>
    </source>
</evidence>
<sequence>MAFAWKPERKCKIWMRRNKELEEGCYLWRCGFSTYTVKLFDWCSFVLLSHLSKGK</sequence>